<sequence>MSYNNDLMNKKQLLKELDSLGYLDRMRRMALLGRQHAGDESYSALLLSLLESGSAYEAHLALTGADVVSDARAVLFALKHPKAGVRGRAAGLLPKVVTDREFSIETEIVQMSYDCRRQLLRSVLNRYRQDWAQRLLPLVLRRWGAEEASSLLAACSEETVSSRLSELGYALKNWRLLTKYYPDHVAAYFKNALQNAAHREKSNIWWTLSSAIEVLSDLRPAVVLECALTFGPAEMLHPVLKQELGILIQASPESVFQLLTREETRGYLRNHGVPAGILKKRRYFTAAQWTTLTILLADQPEHTAKVLDAIAPSLREGMFNAAYKADERKTRILPLSLLDVLPHTLRDKEAARMLELRSIRDDQEVMLETTARRLIGNAREELEQAVQVSNSDERAAAYAYLIRSTALSRNGMDETLRFLTRIKNDQDPVRWKIMLELSKCPAPMFKNEHVDDLTTLVDIVIEARDTSYGTRSAVEKLAFAILREHAVEPEGKLFRFALRTFGRLTMRDAQFALFAMDWDSIPDSTLEALFDEIYAFGADANKRDNVNVVLHMAILFGKAVDRLPKLQLLLEDLMKAKVVSPQAVHYWLAPYKTRDERVRRLLDRDPTFISFYDVFMHLHLKRQEWLDPFISGKVIKGRHLSGKTIYLLPVHNGFHRWLPRQQEEFASLLERVALDHKRSFHERASAMQSLAVMPDYESNKLKILLEDQEVHVVEAALHAYSLGEQPEKALPVLLDNLDGDRARVAMYSIPRCMRRVSPVILTSLLSDLLNREKLKITVRKEAIRLLGAYKNSESMSLLITEFEKPNVHKDVMIAIGHAARQWLDDERSWSIMSAMAASSQRDIARSLLYQHASGLTLEARPRYLQLIIEIAGHSDAVVAREAFQAMTQWMNGSEERIAAAVSRTILDMDDNVKWKAAMDTLNVACRDGKVNDEVIHVCKQLADMKMKAEWNAAPERDLPQRQRLSVLIETLISLPWNARRLLIPLFTGIIDVLRFQETLRPLVIKLYLAMVEWSEAGKAALNLNPVIQMVDTHLYLLDYASSQVTRSANASQAYWRPEALVNLVDHLKGSQSFTAQCIGLSLLKVAGDALLWNQACSDRLREYRNHEHEAIRLAALDIWTVLE</sequence>
<evidence type="ECO:0000313" key="2">
    <source>
        <dbReference type="Proteomes" id="UP000565468"/>
    </source>
</evidence>
<reference evidence="1 2" key="1">
    <citation type="submission" date="2020-04" db="EMBL/GenBank/DDBJ databases">
        <title>Paenibacillus algicola sp. nov., a novel marine bacterium producing alginate lyase.</title>
        <authorList>
            <person name="Huang H."/>
        </authorList>
    </citation>
    <scope>NUCLEOTIDE SEQUENCE [LARGE SCALE GENOMIC DNA]</scope>
    <source>
        <strain evidence="1 2">L7-75</strain>
    </source>
</reference>
<dbReference type="InterPro" id="IPR011989">
    <property type="entry name" value="ARM-like"/>
</dbReference>
<dbReference type="InterPro" id="IPR016024">
    <property type="entry name" value="ARM-type_fold"/>
</dbReference>
<protein>
    <submittedName>
        <fullName evidence="1">HEAT repeat domain-containing protein</fullName>
    </submittedName>
</protein>
<dbReference type="EMBL" id="JABBPN010000003">
    <property type="protein sequence ID" value="NMO94943.1"/>
    <property type="molecule type" value="Genomic_DNA"/>
</dbReference>
<dbReference type="SUPFAM" id="SSF48371">
    <property type="entry name" value="ARM repeat"/>
    <property type="match status" value="1"/>
</dbReference>
<dbReference type="Proteomes" id="UP000565468">
    <property type="component" value="Unassembled WGS sequence"/>
</dbReference>
<proteinExistence type="predicted"/>
<comment type="caution">
    <text evidence="1">The sequence shown here is derived from an EMBL/GenBank/DDBJ whole genome shotgun (WGS) entry which is preliminary data.</text>
</comment>
<accession>A0A848M576</accession>
<keyword evidence="2" id="KW-1185">Reference proteome</keyword>
<organism evidence="1 2">
    <name type="scientific">Paenibacillus lemnae</name>
    <dbReference type="NCBI Taxonomy" id="1330551"/>
    <lineage>
        <taxon>Bacteria</taxon>
        <taxon>Bacillati</taxon>
        <taxon>Bacillota</taxon>
        <taxon>Bacilli</taxon>
        <taxon>Bacillales</taxon>
        <taxon>Paenibacillaceae</taxon>
        <taxon>Paenibacillus</taxon>
    </lineage>
</organism>
<gene>
    <name evidence="1" type="ORF">HII30_03950</name>
</gene>
<evidence type="ECO:0000313" key="1">
    <source>
        <dbReference type="EMBL" id="NMO94943.1"/>
    </source>
</evidence>
<dbReference type="AlphaFoldDB" id="A0A848M576"/>
<dbReference type="Gene3D" id="1.25.10.10">
    <property type="entry name" value="Leucine-rich Repeat Variant"/>
    <property type="match status" value="1"/>
</dbReference>
<name>A0A848M576_PAELE</name>